<dbReference type="EMBL" id="JBHSZQ010000047">
    <property type="protein sequence ID" value="MFC7126747.1"/>
    <property type="molecule type" value="Genomic_DNA"/>
</dbReference>
<evidence type="ECO:0000313" key="4">
    <source>
        <dbReference type="Proteomes" id="UP001596414"/>
    </source>
</evidence>
<evidence type="ECO:0000259" key="2">
    <source>
        <dbReference type="Pfam" id="PF12697"/>
    </source>
</evidence>
<name>A0ABD5XA10_9EURY</name>
<dbReference type="SUPFAM" id="SSF53474">
    <property type="entry name" value="alpha/beta-Hydrolases"/>
    <property type="match status" value="1"/>
</dbReference>
<dbReference type="InterPro" id="IPR029058">
    <property type="entry name" value="AB_hydrolase_fold"/>
</dbReference>
<feature type="domain" description="AB hydrolase-1" evidence="2">
    <location>
        <begin position="30"/>
        <end position="252"/>
    </location>
</feature>
<protein>
    <submittedName>
        <fullName evidence="3">Alpha/beta fold hydrolase</fullName>
    </submittedName>
</protein>
<dbReference type="AlphaFoldDB" id="A0ABD5XA10"/>
<gene>
    <name evidence="3" type="ORF">ACFQJ7_12045</name>
</gene>
<proteinExistence type="predicted"/>
<dbReference type="Pfam" id="PF12697">
    <property type="entry name" value="Abhydrolase_6"/>
    <property type="match status" value="1"/>
</dbReference>
<organism evidence="3 4">
    <name type="scientific">Halovenus rubra</name>
    <dbReference type="NCBI Taxonomy" id="869890"/>
    <lineage>
        <taxon>Archaea</taxon>
        <taxon>Methanobacteriati</taxon>
        <taxon>Methanobacteriota</taxon>
        <taxon>Stenosarchaea group</taxon>
        <taxon>Halobacteria</taxon>
        <taxon>Halobacteriales</taxon>
        <taxon>Haloarculaceae</taxon>
        <taxon>Halovenus</taxon>
    </lineage>
</organism>
<keyword evidence="1 3" id="KW-0378">Hydrolase</keyword>
<dbReference type="RefSeq" id="WP_267637432.1">
    <property type="nucleotide sequence ID" value="NZ_JAODIY010000009.1"/>
</dbReference>
<dbReference type="PANTHER" id="PTHR43798:SF31">
    <property type="entry name" value="AB HYDROLASE SUPERFAMILY PROTEIN YCLE"/>
    <property type="match status" value="1"/>
</dbReference>
<reference evidence="3 4" key="1">
    <citation type="journal article" date="2014" name="Int. J. Syst. Evol. Microbiol.">
        <title>Complete genome sequence of Corynebacterium casei LMG S-19264T (=DSM 44701T), isolated from a smear-ripened cheese.</title>
        <authorList>
            <consortium name="US DOE Joint Genome Institute (JGI-PGF)"/>
            <person name="Walter F."/>
            <person name="Albersmeier A."/>
            <person name="Kalinowski J."/>
            <person name="Ruckert C."/>
        </authorList>
    </citation>
    <scope>NUCLEOTIDE SEQUENCE [LARGE SCALE GENOMIC DNA]</scope>
    <source>
        <strain evidence="3 4">CGMCC 4.7215</strain>
    </source>
</reference>
<dbReference type="InterPro" id="IPR050266">
    <property type="entry name" value="AB_hydrolase_sf"/>
</dbReference>
<comment type="caution">
    <text evidence="3">The sequence shown here is derived from an EMBL/GenBank/DDBJ whole genome shotgun (WGS) entry which is preliminary data.</text>
</comment>
<dbReference type="Proteomes" id="UP001596414">
    <property type="component" value="Unassembled WGS sequence"/>
</dbReference>
<dbReference type="InterPro" id="IPR000073">
    <property type="entry name" value="AB_hydrolase_1"/>
</dbReference>
<dbReference type="PANTHER" id="PTHR43798">
    <property type="entry name" value="MONOACYLGLYCEROL LIPASE"/>
    <property type="match status" value="1"/>
</dbReference>
<dbReference type="GO" id="GO:0016787">
    <property type="term" value="F:hydrolase activity"/>
    <property type="evidence" value="ECO:0007669"/>
    <property type="project" value="UniProtKB-KW"/>
</dbReference>
<evidence type="ECO:0000313" key="3">
    <source>
        <dbReference type="EMBL" id="MFC7126747.1"/>
    </source>
</evidence>
<dbReference type="Gene3D" id="3.40.50.1820">
    <property type="entry name" value="alpha/beta hydrolase"/>
    <property type="match status" value="1"/>
</dbReference>
<evidence type="ECO:0000256" key="1">
    <source>
        <dbReference type="ARBA" id="ARBA00022801"/>
    </source>
</evidence>
<accession>A0ABD5XA10</accession>
<sequence>MDIPEQWSADTVSTNGIDIQYYRVGSGQPIVMAHGMYDSGQRWIPLGEELTDDYEVITYDARGHGHTDAPETGYDLDSRVADLLGLIEALDISDPILLGHSMGAATVAWAGATTPELPRGIVLADPSRFHDNPDIDPDEIAALTRKKLEESQSRPIEERVTEQVEEAEVSSEHARRLVASTDQCSPHIGQIGQEHTPVAEAFDDITCPTLVLRHDADVSDRVTDLRAAKRLATGRLVHLSGAGHYVFRDEYEAAYTELQTFLQRL</sequence>